<dbReference type="PANTHER" id="PTHR43861:SF1">
    <property type="entry name" value="TRANS-ACONITATE 2-METHYLTRANSFERASE"/>
    <property type="match status" value="1"/>
</dbReference>
<evidence type="ECO:0000259" key="3">
    <source>
        <dbReference type="Pfam" id="PF13649"/>
    </source>
</evidence>
<gene>
    <name evidence="4" type="ORF">A3A90_00075</name>
</gene>
<accession>A0A1G2TVN9</accession>
<dbReference type="InterPro" id="IPR041698">
    <property type="entry name" value="Methyltransf_25"/>
</dbReference>
<sequence length="214" mass="24830">MRVRDIRTSMKTDKEKTIDTYNKIAPKYSKGHFVHFWTDEFEIYKSLIKGNKVLDIGCGAGRDASVFVENGFDYTGIDASEGMLNVASERVPTGKFQVMDFYKLNFPDNTFDGFWAAASFLHVPKKDVRKVISEAKRIIRPHAIGFISIKEKTDKDEQLIEENKYGGIARYFAFYNQEEFKKILKDNGLEVIKMTSRVEDDEIKTKWLCYFVKK</sequence>
<dbReference type="Proteomes" id="UP000178404">
    <property type="component" value="Unassembled WGS sequence"/>
</dbReference>
<protein>
    <recommendedName>
        <fullName evidence="3">Methyltransferase domain-containing protein</fullName>
    </recommendedName>
</protein>
<dbReference type="PANTHER" id="PTHR43861">
    <property type="entry name" value="TRANS-ACONITATE 2-METHYLTRANSFERASE-RELATED"/>
    <property type="match status" value="1"/>
</dbReference>
<proteinExistence type="predicted"/>
<comment type="caution">
    <text evidence="4">The sequence shown here is derived from an EMBL/GenBank/DDBJ whole genome shotgun (WGS) entry which is preliminary data.</text>
</comment>
<evidence type="ECO:0000313" key="5">
    <source>
        <dbReference type="Proteomes" id="UP000178404"/>
    </source>
</evidence>
<evidence type="ECO:0000256" key="1">
    <source>
        <dbReference type="ARBA" id="ARBA00022603"/>
    </source>
</evidence>
<keyword evidence="1" id="KW-0489">Methyltransferase</keyword>
<dbReference type="AlphaFoldDB" id="A0A1G2TVN9"/>
<organism evidence="4 5">
    <name type="scientific">Candidatus Zambryskibacteria bacterium RIFCSPLOWO2_01_FULL_35_19</name>
    <dbReference type="NCBI Taxonomy" id="1802757"/>
    <lineage>
        <taxon>Bacteria</taxon>
        <taxon>Candidatus Zambryskiibacteriota</taxon>
    </lineage>
</organism>
<keyword evidence="2" id="KW-0808">Transferase</keyword>
<dbReference type="CDD" id="cd02440">
    <property type="entry name" value="AdoMet_MTases"/>
    <property type="match status" value="1"/>
</dbReference>
<feature type="domain" description="Methyltransferase" evidence="3">
    <location>
        <begin position="53"/>
        <end position="141"/>
    </location>
</feature>
<evidence type="ECO:0000313" key="4">
    <source>
        <dbReference type="EMBL" id="OHB01233.1"/>
    </source>
</evidence>
<dbReference type="GO" id="GO:0032259">
    <property type="term" value="P:methylation"/>
    <property type="evidence" value="ECO:0007669"/>
    <property type="project" value="UniProtKB-KW"/>
</dbReference>
<dbReference type="Pfam" id="PF13649">
    <property type="entry name" value="Methyltransf_25"/>
    <property type="match status" value="1"/>
</dbReference>
<dbReference type="Gene3D" id="3.40.50.150">
    <property type="entry name" value="Vaccinia Virus protein VP39"/>
    <property type="match status" value="1"/>
</dbReference>
<reference evidence="4 5" key="1">
    <citation type="journal article" date="2016" name="Nat. Commun.">
        <title>Thousands of microbial genomes shed light on interconnected biogeochemical processes in an aquifer system.</title>
        <authorList>
            <person name="Anantharaman K."/>
            <person name="Brown C.T."/>
            <person name="Hug L.A."/>
            <person name="Sharon I."/>
            <person name="Castelle C.J."/>
            <person name="Probst A.J."/>
            <person name="Thomas B.C."/>
            <person name="Singh A."/>
            <person name="Wilkins M.J."/>
            <person name="Karaoz U."/>
            <person name="Brodie E.L."/>
            <person name="Williams K.H."/>
            <person name="Hubbard S.S."/>
            <person name="Banfield J.F."/>
        </authorList>
    </citation>
    <scope>NUCLEOTIDE SEQUENCE [LARGE SCALE GENOMIC DNA]</scope>
</reference>
<dbReference type="SUPFAM" id="SSF53335">
    <property type="entry name" value="S-adenosyl-L-methionine-dependent methyltransferases"/>
    <property type="match status" value="1"/>
</dbReference>
<evidence type="ECO:0000256" key="2">
    <source>
        <dbReference type="ARBA" id="ARBA00022679"/>
    </source>
</evidence>
<dbReference type="EMBL" id="MHWA01000018">
    <property type="protein sequence ID" value="OHB01233.1"/>
    <property type="molecule type" value="Genomic_DNA"/>
</dbReference>
<dbReference type="GO" id="GO:0008168">
    <property type="term" value="F:methyltransferase activity"/>
    <property type="evidence" value="ECO:0007669"/>
    <property type="project" value="UniProtKB-KW"/>
</dbReference>
<name>A0A1G2TVN9_9BACT</name>
<dbReference type="InterPro" id="IPR029063">
    <property type="entry name" value="SAM-dependent_MTases_sf"/>
</dbReference>